<evidence type="ECO:0000256" key="1">
    <source>
        <dbReference type="SAM" id="MobiDB-lite"/>
    </source>
</evidence>
<dbReference type="RefSeq" id="WP_378776536.1">
    <property type="nucleotide sequence ID" value="NZ_JBHTMX010000183.1"/>
</dbReference>
<organism evidence="2 3">
    <name type="scientific">Methylopila musalis</name>
    <dbReference type="NCBI Taxonomy" id="1134781"/>
    <lineage>
        <taxon>Bacteria</taxon>
        <taxon>Pseudomonadati</taxon>
        <taxon>Pseudomonadota</taxon>
        <taxon>Alphaproteobacteria</taxon>
        <taxon>Hyphomicrobiales</taxon>
        <taxon>Methylopilaceae</taxon>
        <taxon>Methylopila</taxon>
    </lineage>
</organism>
<proteinExistence type="predicted"/>
<reference evidence="3" key="1">
    <citation type="journal article" date="2019" name="Int. J. Syst. Evol. Microbiol.">
        <title>The Global Catalogue of Microorganisms (GCM) 10K type strain sequencing project: providing services to taxonomists for standard genome sequencing and annotation.</title>
        <authorList>
            <consortium name="The Broad Institute Genomics Platform"/>
            <consortium name="The Broad Institute Genome Sequencing Center for Infectious Disease"/>
            <person name="Wu L."/>
            <person name="Ma J."/>
        </authorList>
    </citation>
    <scope>NUCLEOTIDE SEQUENCE [LARGE SCALE GENOMIC DNA]</scope>
    <source>
        <strain evidence="3">CCUG 61696</strain>
    </source>
</reference>
<evidence type="ECO:0000313" key="2">
    <source>
        <dbReference type="EMBL" id="MFD1333196.1"/>
    </source>
</evidence>
<keyword evidence="3" id="KW-1185">Reference proteome</keyword>
<dbReference type="EMBL" id="JBHTMX010000183">
    <property type="protein sequence ID" value="MFD1333196.1"/>
    <property type="molecule type" value="Genomic_DNA"/>
</dbReference>
<dbReference type="Proteomes" id="UP001597171">
    <property type="component" value="Unassembled WGS sequence"/>
</dbReference>
<protein>
    <submittedName>
        <fullName evidence="2">Uncharacterized protein</fullName>
    </submittedName>
</protein>
<feature type="region of interest" description="Disordered" evidence="1">
    <location>
        <begin position="30"/>
        <end position="66"/>
    </location>
</feature>
<accession>A0ABW3ZAG7</accession>
<sequence length="66" mass="6859">MTLLEDIRAAYASGRLGDLMEHEVAMAASGGEAPRRGALPRMCRPARPANQNDAAAARAAAAPQGR</sequence>
<evidence type="ECO:0000313" key="3">
    <source>
        <dbReference type="Proteomes" id="UP001597171"/>
    </source>
</evidence>
<gene>
    <name evidence="2" type="ORF">ACFQ4O_14450</name>
</gene>
<feature type="compositionally biased region" description="Low complexity" evidence="1">
    <location>
        <begin position="45"/>
        <end position="66"/>
    </location>
</feature>
<comment type="caution">
    <text evidence="2">The sequence shown here is derived from an EMBL/GenBank/DDBJ whole genome shotgun (WGS) entry which is preliminary data.</text>
</comment>
<name>A0ABW3ZAG7_9HYPH</name>